<accession>A0A5C6QIU2</accession>
<feature type="coiled-coil region" evidence="1">
    <location>
        <begin position="184"/>
        <end position="211"/>
    </location>
</feature>
<evidence type="ECO:0000313" key="2">
    <source>
        <dbReference type="EMBL" id="TWX68528.1"/>
    </source>
</evidence>
<dbReference type="EMBL" id="VOLT01000004">
    <property type="protein sequence ID" value="TWX68528.1"/>
    <property type="molecule type" value="Genomic_DNA"/>
</dbReference>
<evidence type="ECO:0000313" key="3">
    <source>
        <dbReference type="Proteomes" id="UP000321822"/>
    </source>
</evidence>
<dbReference type="AlphaFoldDB" id="A0A5C6QIU2"/>
<evidence type="ECO:0000256" key="1">
    <source>
        <dbReference type="SAM" id="Coils"/>
    </source>
</evidence>
<proteinExistence type="predicted"/>
<name>A0A5C6QIU2_9GAMM</name>
<organism evidence="2 3">
    <name type="scientific">Colwellia demingiae</name>
    <dbReference type="NCBI Taxonomy" id="89401"/>
    <lineage>
        <taxon>Bacteria</taxon>
        <taxon>Pseudomonadati</taxon>
        <taxon>Pseudomonadota</taxon>
        <taxon>Gammaproteobacteria</taxon>
        <taxon>Alteromonadales</taxon>
        <taxon>Colwelliaceae</taxon>
        <taxon>Colwellia</taxon>
    </lineage>
</organism>
<dbReference type="RefSeq" id="WP_146786335.1">
    <property type="nucleotide sequence ID" value="NZ_VOLT01000004.1"/>
</dbReference>
<dbReference type="Proteomes" id="UP000321822">
    <property type="component" value="Unassembled WGS sequence"/>
</dbReference>
<dbReference type="OrthoDB" id="6311963at2"/>
<gene>
    <name evidence="2" type="ORF">ESZ36_08520</name>
</gene>
<reference evidence="2 3" key="1">
    <citation type="submission" date="2019-07" db="EMBL/GenBank/DDBJ databases">
        <title>Genomes of sea-ice associated Colwellia species.</title>
        <authorList>
            <person name="Bowman J.P."/>
        </authorList>
    </citation>
    <scope>NUCLEOTIDE SEQUENCE [LARGE SCALE GENOMIC DNA]</scope>
    <source>
        <strain evidence="2 3">ACAM 459</strain>
    </source>
</reference>
<comment type="caution">
    <text evidence="2">The sequence shown here is derived from an EMBL/GenBank/DDBJ whole genome shotgun (WGS) entry which is preliminary data.</text>
</comment>
<keyword evidence="1" id="KW-0175">Coiled coil</keyword>
<keyword evidence="3" id="KW-1185">Reference proteome</keyword>
<sequence length="278" mass="32490">MTTNNIICLEVNELYTDKQFHQYKTTLPSFCFFELTQELQATIDEAKELLLEKGFHELSFQLNSINWFFKLTNRYHHDIKSFIHIGEKSIHFSGQMRPFDDVHFCTPKISINQAKFNQIPIKPIQISQLKEPLAKGLITRIEQLTRQYNEAEDLYYGIEPLLSELQKLDDKSAMDLHLHLDSQLDLLHRQGNELLKKMKNLEEEMLSLSRAILHKVFGISKGDWISYLAVNSTSLVQLQYEHCDIHERILTIRGVGIKKKGELGKREQMISIELMSKE</sequence>
<protein>
    <submittedName>
        <fullName evidence="2">Uncharacterized protein</fullName>
    </submittedName>
</protein>